<dbReference type="Proteomes" id="UP000180215">
    <property type="component" value="Unassembled WGS sequence"/>
</dbReference>
<comment type="caution">
    <text evidence="2">The sequence shown here is derived from an EMBL/GenBank/DDBJ whole genome shotgun (WGS) entry which is preliminary data.</text>
</comment>
<evidence type="ECO:0000313" key="3">
    <source>
        <dbReference type="Proteomes" id="UP000180215"/>
    </source>
</evidence>
<reference evidence="2 3" key="1">
    <citation type="submission" date="2016-10" db="EMBL/GenBank/DDBJ databases">
        <title>Draft genome sequence of Methylobacterium extorquens CP3, a seed endophyte of Crotalaria pumila with plant growth-promoting and metal tolerance properties.</title>
        <authorList>
            <person name="Sanchez-Lopez A.S."/>
            <person name="Van Hamme J.D."/>
            <person name="Thijs S."/>
            <person name="Mcammond B.M."/>
            <person name="Stevens V."/>
            <person name="Gonzalez-Chavez M.D.C."/>
            <person name="Vangronsveld J."/>
        </authorList>
    </citation>
    <scope>NUCLEOTIDE SEQUENCE [LARGE SCALE GENOMIC DNA]</scope>
    <source>
        <strain evidence="2 3">CP3</strain>
    </source>
</reference>
<name>A0A1S1P541_METEX</name>
<sequence>MPDPSEPRSEPEPGTPSKPSAKKARKRVPDARQLRAQLRAHIERQIARFDAALETAAPPAGLDSAKVLRDLGGLKTMLDDMKAADRAARKGGTDGAASRPTLRAADLVAMRTDIARRYAAFAAEEPDDGVLDPSLAGPSAPA</sequence>
<dbReference type="AlphaFoldDB" id="A0A1S1P541"/>
<accession>A0A1S1P541</accession>
<dbReference type="EMBL" id="MNAO01000224">
    <property type="protein sequence ID" value="OHV15712.1"/>
    <property type="molecule type" value="Genomic_DNA"/>
</dbReference>
<gene>
    <name evidence="2" type="ORF">BK022_17055</name>
</gene>
<protein>
    <submittedName>
        <fullName evidence="2">Uncharacterized protein</fullName>
    </submittedName>
</protein>
<proteinExistence type="predicted"/>
<feature type="region of interest" description="Disordered" evidence="1">
    <location>
        <begin position="1"/>
        <end position="31"/>
    </location>
</feature>
<organism evidence="2 3">
    <name type="scientific">Methylorubrum extorquens</name>
    <name type="common">Methylobacterium dichloromethanicum</name>
    <name type="synonym">Methylobacterium extorquens</name>
    <dbReference type="NCBI Taxonomy" id="408"/>
    <lineage>
        <taxon>Bacteria</taxon>
        <taxon>Pseudomonadati</taxon>
        <taxon>Pseudomonadota</taxon>
        <taxon>Alphaproteobacteria</taxon>
        <taxon>Hyphomicrobiales</taxon>
        <taxon>Methylobacteriaceae</taxon>
        <taxon>Methylorubrum</taxon>
    </lineage>
</organism>
<evidence type="ECO:0000256" key="1">
    <source>
        <dbReference type="SAM" id="MobiDB-lite"/>
    </source>
</evidence>
<evidence type="ECO:0000313" key="2">
    <source>
        <dbReference type="EMBL" id="OHV15712.1"/>
    </source>
</evidence>
<feature type="compositionally biased region" description="Basic and acidic residues" evidence="1">
    <location>
        <begin position="1"/>
        <end position="11"/>
    </location>
</feature>